<dbReference type="STRING" id="1123285.SAMN05660235_02129"/>
<accession>A0A1G7MFW1</accession>
<proteinExistence type="predicted"/>
<evidence type="ECO:0000313" key="3">
    <source>
        <dbReference type="Proteomes" id="UP000243333"/>
    </source>
</evidence>
<dbReference type="AlphaFoldDB" id="A0A1G7MFW1"/>
<name>A0A1G7MFW1_9FIRM</name>
<dbReference type="RefSeq" id="WP_093690695.1">
    <property type="nucleotide sequence ID" value="NZ_FNBU01000017.1"/>
</dbReference>
<reference evidence="3" key="1">
    <citation type="submission" date="2016-10" db="EMBL/GenBank/DDBJ databases">
        <authorList>
            <person name="Varghese N."/>
            <person name="Submissions S."/>
        </authorList>
    </citation>
    <scope>NUCLEOTIDE SEQUENCE [LARGE SCALE GENOMIC DNA]</scope>
    <source>
        <strain evidence="3">DSM 23256</strain>
    </source>
</reference>
<sequence length="140" mass="15072">MADPYARNMFGDFNPYFAKRPVTGRLVVVLDGVFNGRGLQLIKPSSRALLAGEIHELIITDEDAKPGSQVDRIAYLGFFEVEKGGVIVVGDPVKVGGKVVGRIAGYDETHMPNHLNIVLTGERVSGRERGVALEVGLVIG</sequence>
<evidence type="ECO:0000313" key="2">
    <source>
        <dbReference type="EMBL" id="SDF60591.1"/>
    </source>
</evidence>
<keyword evidence="3" id="KW-1185">Reference proteome</keyword>
<organism evidence="2 3">
    <name type="scientific">Sporolituus thermophilus DSM 23256</name>
    <dbReference type="NCBI Taxonomy" id="1123285"/>
    <lineage>
        <taxon>Bacteria</taxon>
        <taxon>Bacillati</taxon>
        <taxon>Bacillota</taxon>
        <taxon>Negativicutes</taxon>
        <taxon>Selenomonadales</taxon>
        <taxon>Sporomusaceae</taxon>
        <taxon>Sporolituus</taxon>
    </lineage>
</organism>
<feature type="domain" description="DUF6917" evidence="1">
    <location>
        <begin position="17"/>
        <end position="138"/>
    </location>
</feature>
<dbReference type="OrthoDB" id="4557435at2"/>
<evidence type="ECO:0000259" key="1">
    <source>
        <dbReference type="Pfam" id="PF21891"/>
    </source>
</evidence>
<dbReference type="InterPro" id="IPR054210">
    <property type="entry name" value="DUF6917"/>
</dbReference>
<protein>
    <recommendedName>
        <fullName evidence="1">DUF6917 domain-containing protein</fullName>
    </recommendedName>
</protein>
<dbReference type="EMBL" id="FNBU01000017">
    <property type="protein sequence ID" value="SDF60591.1"/>
    <property type="molecule type" value="Genomic_DNA"/>
</dbReference>
<dbReference type="Proteomes" id="UP000243333">
    <property type="component" value="Unassembled WGS sequence"/>
</dbReference>
<gene>
    <name evidence="2" type="ORF">SAMN05660235_02129</name>
</gene>
<dbReference type="Pfam" id="PF21891">
    <property type="entry name" value="DUF6917"/>
    <property type="match status" value="1"/>
</dbReference>